<comment type="similarity">
    <text evidence="1">Belongs to the peroxiredoxin family. AhpC/Prx1 subfamily.</text>
</comment>
<keyword evidence="3 9" id="KW-0575">Peroxidase</keyword>
<dbReference type="SUPFAM" id="SSF52833">
    <property type="entry name" value="Thioredoxin-like"/>
    <property type="match status" value="1"/>
</dbReference>
<dbReference type="InterPro" id="IPR019479">
    <property type="entry name" value="Peroxiredoxin_C"/>
</dbReference>
<evidence type="ECO:0000256" key="3">
    <source>
        <dbReference type="ARBA" id="ARBA00022559"/>
    </source>
</evidence>
<evidence type="ECO:0000256" key="1">
    <source>
        <dbReference type="ARBA" id="ARBA00009796"/>
    </source>
</evidence>
<feature type="active site" description="Cysteine sulfenic acid (-SOH) intermediate; for peroxidase activity" evidence="10">
    <location>
        <position position="48"/>
    </location>
</feature>
<dbReference type="Proteomes" id="UP000245383">
    <property type="component" value="Unassembled WGS sequence"/>
</dbReference>
<dbReference type="InterPro" id="IPR013766">
    <property type="entry name" value="Thioredoxin_domain"/>
</dbReference>
<dbReference type="AlphaFoldDB" id="A0A2T9YN71"/>
<dbReference type="InterPro" id="IPR024706">
    <property type="entry name" value="Peroxiredoxin_AhpC-typ"/>
</dbReference>
<dbReference type="GO" id="GO:0008379">
    <property type="term" value="F:thioredoxin peroxidase activity"/>
    <property type="evidence" value="ECO:0007669"/>
    <property type="project" value="TreeGrafter"/>
</dbReference>
<proteinExistence type="inferred from homology"/>
<dbReference type="GO" id="GO:0006979">
    <property type="term" value="P:response to oxidative stress"/>
    <property type="evidence" value="ECO:0007669"/>
    <property type="project" value="TreeGrafter"/>
</dbReference>
<evidence type="ECO:0000313" key="13">
    <source>
        <dbReference type="Proteomes" id="UP000245383"/>
    </source>
</evidence>
<reference evidence="12 13" key="1">
    <citation type="journal article" date="2018" name="MBio">
        <title>Comparative Genomics Reveals the Core Gene Toolbox for the Fungus-Insect Symbiosis.</title>
        <authorList>
            <person name="Wang Y."/>
            <person name="Stata M."/>
            <person name="Wang W."/>
            <person name="Stajich J.E."/>
            <person name="White M.M."/>
            <person name="Moncalvo J.M."/>
        </authorList>
    </citation>
    <scope>NUCLEOTIDE SEQUENCE [LARGE SCALE GENOMIC DNA]</scope>
    <source>
        <strain evidence="12 13">SWE-8-4</strain>
    </source>
</reference>
<comment type="catalytic activity">
    <reaction evidence="8">
        <text>a hydroperoxide + [thioredoxin]-dithiol = an alcohol + [thioredoxin]-disulfide + H2O</text>
        <dbReference type="Rhea" id="RHEA:62620"/>
        <dbReference type="Rhea" id="RHEA-COMP:10698"/>
        <dbReference type="Rhea" id="RHEA-COMP:10700"/>
        <dbReference type="ChEBI" id="CHEBI:15377"/>
        <dbReference type="ChEBI" id="CHEBI:29950"/>
        <dbReference type="ChEBI" id="CHEBI:30879"/>
        <dbReference type="ChEBI" id="CHEBI:35924"/>
        <dbReference type="ChEBI" id="CHEBI:50058"/>
        <dbReference type="EC" id="1.11.1.24"/>
    </reaction>
</comment>
<keyword evidence="6" id="KW-1015">Disulfide bond</keyword>
<protein>
    <recommendedName>
        <fullName evidence="2">thioredoxin-dependent peroxiredoxin</fullName>
        <ecNumber evidence="2">1.11.1.24</ecNumber>
    </recommendedName>
</protein>
<evidence type="ECO:0000256" key="8">
    <source>
        <dbReference type="ARBA" id="ARBA00049091"/>
    </source>
</evidence>
<evidence type="ECO:0000256" key="6">
    <source>
        <dbReference type="ARBA" id="ARBA00023157"/>
    </source>
</evidence>
<keyword evidence="7 9" id="KW-0676">Redox-active center</keyword>
<dbReference type="STRING" id="133385.A0A2T9YN71"/>
<evidence type="ECO:0000313" key="12">
    <source>
        <dbReference type="EMBL" id="PVU93788.1"/>
    </source>
</evidence>
<organism evidence="12 13">
    <name type="scientific">Smittium simulii</name>
    <dbReference type="NCBI Taxonomy" id="133385"/>
    <lineage>
        <taxon>Eukaryota</taxon>
        <taxon>Fungi</taxon>
        <taxon>Fungi incertae sedis</taxon>
        <taxon>Zoopagomycota</taxon>
        <taxon>Kickxellomycotina</taxon>
        <taxon>Harpellomycetes</taxon>
        <taxon>Harpellales</taxon>
        <taxon>Legeriomycetaceae</taxon>
        <taxon>Smittium</taxon>
    </lineage>
</organism>
<keyword evidence="5 9" id="KW-0560">Oxidoreductase</keyword>
<evidence type="ECO:0000256" key="7">
    <source>
        <dbReference type="ARBA" id="ARBA00023284"/>
    </source>
</evidence>
<dbReference type="GO" id="GO:0042744">
    <property type="term" value="P:hydrogen peroxide catabolic process"/>
    <property type="evidence" value="ECO:0007669"/>
    <property type="project" value="TreeGrafter"/>
</dbReference>
<accession>A0A2T9YN71</accession>
<dbReference type="Pfam" id="PF10417">
    <property type="entry name" value="1-cysPrx_C"/>
    <property type="match status" value="1"/>
</dbReference>
<comment type="function">
    <text evidence="9">Thiol-specific peroxidase that catalyzes the reduction of hydrogen peroxide and organic hydroperoxides to water and alcohols, respectively.</text>
</comment>
<evidence type="ECO:0000256" key="4">
    <source>
        <dbReference type="ARBA" id="ARBA00022862"/>
    </source>
</evidence>
<dbReference type="CDD" id="cd03015">
    <property type="entry name" value="PRX_Typ2cys"/>
    <property type="match status" value="1"/>
</dbReference>
<dbReference type="GO" id="GO:0045454">
    <property type="term" value="P:cell redox homeostasis"/>
    <property type="evidence" value="ECO:0007669"/>
    <property type="project" value="TreeGrafter"/>
</dbReference>
<dbReference type="InterPro" id="IPR036249">
    <property type="entry name" value="Thioredoxin-like_sf"/>
</dbReference>
<dbReference type="FunFam" id="3.40.30.10:FF:000003">
    <property type="entry name" value="Peroxiredoxin 1"/>
    <property type="match status" value="1"/>
</dbReference>
<dbReference type="PIRSF" id="PIRSF000239">
    <property type="entry name" value="AHPC"/>
    <property type="match status" value="1"/>
</dbReference>
<evidence type="ECO:0000256" key="10">
    <source>
        <dbReference type="PIRSR" id="PIRSR000239-1"/>
    </source>
</evidence>
<dbReference type="Gene3D" id="3.40.30.10">
    <property type="entry name" value="Glutaredoxin"/>
    <property type="match status" value="1"/>
</dbReference>
<name>A0A2T9YN71_9FUNG</name>
<feature type="domain" description="Thioredoxin" evidence="11">
    <location>
        <begin position="3"/>
        <end position="161"/>
    </location>
</feature>
<dbReference type="GO" id="GO:0005829">
    <property type="term" value="C:cytosol"/>
    <property type="evidence" value="ECO:0007669"/>
    <property type="project" value="TreeGrafter"/>
</dbReference>
<dbReference type="GO" id="GO:0033554">
    <property type="term" value="P:cellular response to stress"/>
    <property type="evidence" value="ECO:0007669"/>
    <property type="project" value="TreeGrafter"/>
</dbReference>
<dbReference type="Pfam" id="PF00578">
    <property type="entry name" value="AhpC-TSA"/>
    <property type="match status" value="1"/>
</dbReference>
<dbReference type="EMBL" id="MBFR01000115">
    <property type="protein sequence ID" value="PVU93788.1"/>
    <property type="molecule type" value="Genomic_DNA"/>
</dbReference>
<dbReference type="EC" id="1.11.1.24" evidence="2"/>
<evidence type="ECO:0000256" key="2">
    <source>
        <dbReference type="ARBA" id="ARBA00013017"/>
    </source>
</evidence>
<sequence length="195" mass="21905">MVLIPNCAAPQFTATAVVNGQFKQVSLSDYAGKYVVLFFYPFDFTFVCPTEIIAFSDAQASFKDIGVEVLGISCDSHFSHLKWIEMSRHEGGLGGLNIPLVSDFNKEIARSYQILDEASGAPFRGLYVIDPHQKVRCMMINDNPVGRSVEEAHRLVEALQFTDVHGEVCPINWKKGQDTIKPDVEKSKEYFEKTY</sequence>
<evidence type="ECO:0000259" key="11">
    <source>
        <dbReference type="PROSITE" id="PS51352"/>
    </source>
</evidence>
<comment type="caution">
    <text evidence="12">The sequence shown here is derived from an EMBL/GenBank/DDBJ whole genome shotgun (WGS) entry which is preliminary data.</text>
</comment>
<dbReference type="OrthoDB" id="185659at2759"/>
<keyword evidence="13" id="KW-1185">Reference proteome</keyword>
<evidence type="ECO:0000256" key="9">
    <source>
        <dbReference type="PIRNR" id="PIRNR000239"/>
    </source>
</evidence>
<evidence type="ECO:0000256" key="5">
    <source>
        <dbReference type="ARBA" id="ARBA00023002"/>
    </source>
</evidence>
<dbReference type="PROSITE" id="PS51352">
    <property type="entry name" value="THIOREDOXIN_2"/>
    <property type="match status" value="1"/>
</dbReference>
<dbReference type="PANTHER" id="PTHR10681">
    <property type="entry name" value="THIOREDOXIN PEROXIDASE"/>
    <property type="match status" value="1"/>
</dbReference>
<dbReference type="PANTHER" id="PTHR10681:SF171">
    <property type="entry name" value="PEROXIREDOXIN 4"/>
    <property type="match status" value="1"/>
</dbReference>
<keyword evidence="4 9" id="KW-0049">Antioxidant</keyword>
<dbReference type="InterPro" id="IPR000866">
    <property type="entry name" value="AhpC/TSA"/>
</dbReference>
<dbReference type="InterPro" id="IPR050217">
    <property type="entry name" value="Peroxiredoxin"/>
</dbReference>
<gene>
    <name evidence="12" type="ORF">BB561_003045</name>
</gene>